<protein>
    <submittedName>
        <fullName evidence="9">Alpha/beta fold hydrolase</fullName>
    </submittedName>
</protein>
<dbReference type="InterPro" id="IPR008979">
    <property type="entry name" value="Galactose-bd-like_sf"/>
</dbReference>
<dbReference type="Pfam" id="PF08530">
    <property type="entry name" value="PepX_C"/>
    <property type="match status" value="1"/>
</dbReference>
<evidence type="ECO:0000313" key="9">
    <source>
        <dbReference type="EMBL" id="TLP52334.1"/>
    </source>
</evidence>
<feature type="compositionally biased region" description="Gly residues" evidence="6">
    <location>
        <begin position="279"/>
        <end position="292"/>
    </location>
</feature>
<dbReference type="PROSITE" id="PS50893">
    <property type="entry name" value="ABC_TRANSPORTER_2"/>
    <property type="match status" value="1"/>
</dbReference>
<keyword evidence="4 9" id="KW-0378">Hydrolase</keyword>
<keyword evidence="7" id="KW-0812">Transmembrane</keyword>
<dbReference type="OrthoDB" id="9804819at2"/>
<dbReference type="GO" id="GO:0008239">
    <property type="term" value="F:dipeptidyl-peptidase activity"/>
    <property type="evidence" value="ECO:0007669"/>
    <property type="project" value="InterPro"/>
</dbReference>
<dbReference type="Gene3D" id="2.60.120.260">
    <property type="entry name" value="Galactose-binding domain-like"/>
    <property type="match status" value="1"/>
</dbReference>
<dbReference type="GO" id="GO:0005524">
    <property type="term" value="F:ATP binding"/>
    <property type="evidence" value="ECO:0007669"/>
    <property type="project" value="UniProtKB-KW"/>
</dbReference>
<proteinExistence type="inferred from homology"/>
<dbReference type="Pfam" id="PF00005">
    <property type="entry name" value="ABC_tran"/>
    <property type="match status" value="1"/>
</dbReference>
<comment type="caution">
    <text evidence="9">The sequence shown here is derived from an EMBL/GenBank/DDBJ whole genome shotgun (WGS) entry which is preliminary data.</text>
</comment>
<dbReference type="GO" id="GO:0016887">
    <property type="term" value="F:ATP hydrolysis activity"/>
    <property type="evidence" value="ECO:0007669"/>
    <property type="project" value="InterPro"/>
</dbReference>
<dbReference type="CDD" id="cd03268">
    <property type="entry name" value="ABC_BcrA_bacitracin_resist"/>
    <property type="match status" value="1"/>
</dbReference>
<evidence type="ECO:0000256" key="5">
    <source>
        <dbReference type="ARBA" id="ARBA00022840"/>
    </source>
</evidence>
<feature type="compositionally biased region" description="Low complexity" evidence="6">
    <location>
        <begin position="255"/>
        <end position="278"/>
    </location>
</feature>
<dbReference type="InterPro" id="IPR013736">
    <property type="entry name" value="Xaa-Pro_dipept_C"/>
</dbReference>
<dbReference type="AlphaFoldDB" id="A0A5R8YIE6"/>
<dbReference type="SUPFAM" id="SSF52540">
    <property type="entry name" value="P-loop containing nucleoside triphosphate hydrolases"/>
    <property type="match status" value="1"/>
</dbReference>
<evidence type="ECO:0000256" key="6">
    <source>
        <dbReference type="SAM" id="MobiDB-lite"/>
    </source>
</evidence>
<dbReference type="Gene3D" id="3.40.50.300">
    <property type="entry name" value="P-loop containing nucleotide triphosphate hydrolases"/>
    <property type="match status" value="1"/>
</dbReference>
<keyword evidence="5" id="KW-0067">ATP-binding</keyword>
<dbReference type="SMART" id="SM00382">
    <property type="entry name" value="AAA"/>
    <property type="match status" value="1"/>
</dbReference>
<evidence type="ECO:0000256" key="1">
    <source>
        <dbReference type="ARBA" id="ARBA00005417"/>
    </source>
</evidence>
<evidence type="ECO:0000256" key="3">
    <source>
        <dbReference type="ARBA" id="ARBA00022741"/>
    </source>
</evidence>
<evidence type="ECO:0000256" key="4">
    <source>
        <dbReference type="ARBA" id="ARBA00022801"/>
    </source>
</evidence>
<feature type="region of interest" description="Disordered" evidence="6">
    <location>
        <begin position="239"/>
        <end position="300"/>
    </location>
</feature>
<keyword evidence="7" id="KW-0472">Membrane</keyword>
<dbReference type="PANTHER" id="PTHR43335">
    <property type="entry name" value="ABC TRANSPORTER, ATP-BINDING PROTEIN"/>
    <property type="match status" value="1"/>
</dbReference>
<evidence type="ECO:0000256" key="2">
    <source>
        <dbReference type="ARBA" id="ARBA00022448"/>
    </source>
</evidence>
<comment type="similarity">
    <text evidence="1">Belongs to the ABC transporter superfamily.</text>
</comment>
<dbReference type="InterPro" id="IPR003439">
    <property type="entry name" value="ABC_transporter-like_ATP-bd"/>
</dbReference>
<reference evidence="9" key="1">
    <citation type="submission" date="2019-05" db="EMBL/GenBank/DDBJ databases">
        <title>Isolation, diversity and antifungal activity of Actinobacteria from wheat.</title>
        <authorList>
            <person name="Yu B."/>
        </authorList>
    </citation>
    <scope>NUCLEOTIDE SEQUENCE [LARGE SCALE GENOMIC DNA]</scope>
    <source>
        <strain evidence="9">NEAU-HEGS1-5</strain>
    </source>
</reference>
<accession>A0A5R8YIE6</accession>
<evidence type="ECO:0000313" key="10">
    <source>
        <dbReference type="Proteomes" id="UP000309033"/>
    </source>
</evidence>
<keyword evidence="7" id="KW-1133">Transmembrane helix</keyword>
<evidence type="ECO:0000259" key="8">
    <source>
        <dbReference type="PROSITE" id="PS50893"/>
    </source>
</evidence>
<feature type="transmembrane region" description="Helical" evidence="7">
    <location>
        <begin position="637"/>
        <end position="655"/>
    </location>
</feature>
<organism evidence="9 10">
    <name type="scientific">Microbispora triticiradicis</name>
    <dbReference type="NCBI Taxonomy" id="2200763"/>
    <lineage>
        <taxon>Bacteria</taxon>
        <taxon>Bacillati</taxon>
        <taxon>Actinomycetota</taxon>
        <taxon>Actinomycetes</taxon>
        <taxon>Streptosporangiales</taxon>
        <taxon>Streptosporangiaceae</taxon>
        <taxon>Microbispora</taxon>
    </lineage>
</organism>
<keyword evidence="3" id="KW-0547">Nucleotide-binding</keyword>
<keyword evidence="10" id="KW-1185">Reference proteome</keyword>
<evidence type="ECO:0000256" key="7">
    <source>
        <dbReference type="SAM" id="Phobius"/>
    </source>
</evidence>
<feature type="domain" description="ABC transporter" evidence="8">
    <location>
        <begin position="681"/>
        <end position="909"/>
    </location>
</feature>
<dbReference type="InterPro" id="IPR003593">
    <property type="entry name" value="AAA+_ATPase"/>
</dbReference>
<dbReference type="SUPFAM" id="SSF53474">
    <property type="entry name" value="alpha/beta-Hydrolases"/>
    <property type="match status" value="1"/>
</dbReference>
<dbReference type="EMBL" id="VANP01000019">
    <property type="protein sequence ID" value="TLP52334.1"/>
    <property type="molecule type" value="Genomic_DNA"/>
</dbReference>
<dbReference type="SMART" id="SM00939">
    <property type="entry name" value="PepX_C"/>
    <property type="match status" value="1"/>
</dbReference>
<sequence length="922" mass="94217">MTFPGGRRALAIVVTLVILVAGGVAWALWPSGPAAQGRDLVIPVVDGPSGDQRVDLDATFYPPASGGRAPAVLLAHGFGGSKDSMREQAERLAGRGYAVLTWSARGFGRSTGQIALNSPDYEVKDVRGLVDWLAARPEVRLDAPGDPRVGIAGGSYGGAIALMAAAYDSRVDAIVPQITWYDLADALFPDASGAGPANGVFKKMWAGIFFSAAADRLAPDGGLGAGGLGAGGLAGLAGAASGSGGRAPGTGEQGPGAPSPGAGAATARPGDPAAPRSGQGSGQQTGPGGTSPGSGEAEQVQCGRFRPEICAMYQKVAETGRATKEAVDLLRRSSPISVPGRIKVPTLLVQGQRDSLFPLSHADANARAIAATAAPVEVAWFNGGHDGGDGEADWLSDKTAGWFDRYLKRSGSPADAASAAFTVTRDGGRDPGTRRPVLLHATAGRYPGLAGGERTTIALHGSAQPVANPAGGSPASISAVPGLGGLLGGAGGGGGGGVSVALDMPGQAAVFESAPLARPTQVTGSPAVRIRVYGTGEATLFAKLYDVSGGSLPVLPSGLVAPLRVTASEAGTPVTVTLPAVDRRFDAGHRMRVVVSTTDLGYATPAAPAVYRIGLESPALEVPGFAALRTPATGPAWWTWAMPLAAILIAAVLLLTGRAARRDPAPTGDRAADAGPAEVPLVISGLVKRYRNGEKAVDGLSFRVEKGQVLGLLGPNGAGKTTTMRMLMGLIHPDEGEIRIFGTRVAPGAPVLSRLGSFVEGPGFLPHLSGRANLELYWRATGRPPQDAHLEEALEIAGLGAALDRAVRTYSQGMRQRLAIAQAMLGLPDLLVLDEPTNGLDPPQIAEMRRVLKAYAERGRTVIVSSHLLAEVEQTCTHVVVMHRGRLVSAGPVGDLLGTATTANGAGPRLEDVFLDLIGERR</sequence>
<name>A0A5R8YIE6_9ACTN</name>
<dbReference type="Gene3D" id="3.40.50.1820">
    <property type="entry name" value="alpha/beta hydrolase"/>
    <property type="match status" value="2"/>
</dbReference>
<dbReference type="Pfam" id="PF02129">
    <property type="entry name" value="Peptidase_S15"/>
    <property type="match status" value="1"/>
</dbReference>
<dbReference type="Proteomes" id="UP000309033">
    <property type="component" value="Unassembled WGS sequence"/>
</dbReference>
<dbReference type="SUPFAM" id="SSF49785">
    <property type="entry name" value="Galactose-binding domain-like"/>
    <property type="match status" value="1"/>
</dbReference>
<dbReference type="InterPro" id="IPR017871">
    <property type="entry name" value="ABC_transporter-like_CS"/>
</dbReference>
<dbReference type="InterPro" id="IPR029058">
    <property type="entry name" value="AB_hydrolase_fold"/>
</dbReference>
<dbReference type="InterPro" id="IPR000383">
    <property type="entry name" value="Xaa-Pro-like_dom"/>
</dbReference>
<keyword evidence="2" id="KW-0813">Transport</keyword>
<dbReference type="InterPro" id="IPR027417">
    <property type="entry name" value="P-loop_NTPase"/>
</dbReference>
<feature type="compositionally biased region" description="Gly residues" evidence="6">
    <location>
        <begin position="239"/>
        <end position="254"/>
    </location>
</feature>
<dbReference type="PROSITE" id="PS00211">
    <property type="entry name" value="ABC_TRANSPORTER_1"/>
    <property type="match status" value="1"/>
</dbReference>
<gene>
    <name evidence="9" type="ORF">FED44_31975</name>
</gene>
<dbReference type="PANTHER" id="PTHR43335:SF4">
    <property type="entry name" value="ABC TRANSPORTER, ATP-BINDING PROTEIN"/>
    <property type="match status" value="1"/>
</dbReference>